<comment type="caution">
    <text evidence="3">The sequence shown here is derived from an EMBL/GenBank/DDBJ whole genome shotgun (WGS) entry which is preliminary data.</text>
</comment>
<dbReference type="SMART" id="SM00228">
    <property type="entry name" value="PDZ"/>
    <property type="match status" value="1"/>
</dbReference>
<dbReference type="InterPro" id="IPR036034">
    <property type="entry name" value="PDZ_sf"/>
</dbReference>
<dbReference type="Gene3D" id="2.30.42.10">
    <property type="match status" value="1"/>
</dbReference>
<keyword evidence="1" id="KW-0472">Membrane</keyword>
<organism evidence="3 4">
    <name type="scientific">Galbibacter pacificus</name>
    <dbReference type="NCBI Taxonomy" id="2996052"/>
    <lineage>
        <taxon>Bacteria</taxon>
        <taxon>Pseudomonadati</taxon>
        <taxon>Bacteroidota</taxon>
        <taxon>Flavobacteriia</taxon>
        <taxon>Flavobacteriales</taxon>
        <taxon>Flavobacteriaceae</taxon>
        <taxon>Galbibacter</taxon>
    </lineage>
</organism>
<keyword evidence="1" id="KW-1133">Transmembrane helix</keyword>
<keyword evidence="1" id="KW-0812">Transmembrane</keyword>
<evidence type="ECO:0000259" key="2">
    <source>
        <dbReference type="PROSITE" id="PS50106"/>
    </source>
</evidence>
<proteinExistence type="predicted"/>
<dbReference type="RefSeq" id="WP_277898074.1">
    <property type="nucleotide sequence ID" value="NZ_JAPMUA010000001.1"/>
</dbReference>
<dbReference type="SUPFAM" id="SSF50156">
    <property type="entry name" value="PDZ domain-like"/>
    <property type="match status" value="1"/>
</dbReference>
<accession>A0ABT6FMJ2</accession>
<feature type="domain" description="PDZ" evidence="2">
    <location>
        <begin position="351"/>
        <end position="424"/>
    </location>
</feature>
<evidence type="ECO:0000313" key="3">
    <source>
        <dbReference type="EMBL" id="MDG3584301.1"/>
    </source>
</evidence>
<gene>
    <name evidence="3" type="ORF">OSR52_00365</name>
</gene>
<dbReference type="PROSITE" id="PS50106">
    <property type="entry name" value="PDZ"/>
    <property type="match status" value="1"/>
</dbReference>
<dbReference type="Proteomes" id="UP001153642">
    <property type="component" value="Unassembled WGS sequence"/>
</dbReference>
<evidence type="ECO:0000256" key="1">
    <source>
        <dbReference type="SAM" id="Phobius"/>
    </source>
</evidence>
<feature type="transmembrane region" description="Helical" evidence="1">
    <location>
        <begin position="6"/>
        <end position="28"/>
    </location>
</feature>
<reference evidence="3" key="1">
    <citation type="submission" date="2022-11" db="EMBL/GenBank/DDBJ databases">
        <title>High-quality draft genome sequence of Galbibacter sp. strain CMA-7.</title>
        <authorList>
            <person name="Wei L."/>
            <person name="Dong C."/>
            <person name="Shao Z."/>
        </authorList>
    </citation>
    <scope>NUCLEOTIDE SEQUENCE</scope>
    <source>
        <strain evidence="3">CMA-7</strain>
    </source>
</reference>
<protein>
    <submittedName>
        <fullName evidence="3">PDZ domain-containing protein</fullName>
    </submittedName>
</protein>
<sequence length="451" mass="51171">MISVRLWVMAVLKHIISLLLLTVCYFSYGQGGFSLKSGEKHEKVKFDFVNNLIILPVTVNGVELSFILDTGVNKPILFNITQTDSVKINNSEKILIKGLGDGEPVEAIHSKNNRFQLGDVFNYNQDFYLIADSSINFSPRIGYRVHGIIGYDLLKNFIVEIDYSAEKIKFYDPDAYSYKRCRKCETLPLTIEGSKAYINANIKQYTTIEEINVKLLLDSGSCDAIWLFENNEQAITGPIKFFDDFLGFGLSGKIHGKRARVQRFGIGDFELHEAKVAYPDSTALQYITRMDDRNGSVGSEILKRFDMVLDYPNAKITLKKNGSFNDPFKYNMSGIELQHNGLRLVKQLVDDVESGYANTNENGIKVYTRNQFSFELHPALEIAQIRENSPAALVGLKEGDVIVKVNNRPIYRYTLQEVSEMINEREGKKVNLTIDRKGSILKFSFELVKVL</sequence>
<dbReference type="InterPro" id="IPR041489">
    <property type="entry name" value="PDZ_6"/>
</dbReference>
<keyword evidence="4" id="KW-1185">Reference proteome</keyword>
<dbReference type="Gene3D" id="2.40.70.10">
    <property type="entry name" value="Acid Proteases"/>
    <property type="match status" value="1"/>
</dbReference>
<dbReference type="InterPro" id="IPR001478">
    <property type="entry name" value="PDZ"/>
</dbReference>
<dbReference type="InterPro" id="IPR021109">
    <property type="entry name" value="Peptidase_aspartic_dom_sf"/>
</dbReference>
<dbReference type="EMBL" id="JAPMUA010000001">
    <property type="protein sequence ID" value="MDG3584301.1"/>
    <property type="molecule type" value="Genomic_DNA"/>
</dbReference>
<name>A0ABT6FMJ2_9FLAO</name>
<dbReference type="Pfam" id="PF13650">
    <property type="entry name" value="Asp_protease_2"/>
    <property type="match status" value="1"/>
</dbReference>
<evidence type="ECO:0000313" key="4">
    <source>
        <dbReference type="Proteomes" id="UP001153642"/>
    </source>
</evidence>
<dbReference type="Pfam" id="PF17820">
    <property type="entry name" value="PDZ_6"/>
    <property type="match status" value="1"/>
</dbReference>